<dbReference type="InterPro" id="IPR036869">
    <property type="entry name" value="J_dom_sf"/>
</dbReference>
<dbReference type="InterPro" id="IPR033116">
    <property type="entry name" value="TRYPSIN_SER"/>
</dbReference>
<keyword evidence="4" id="KW-0378">Hydrolase</keyword>
<dbReference type="InterPro" id="IPR009003">
    <property type="entry name" value="Peptidase_S1_PA"/>
</dbReference>
<sequence length="462" mass="51668">MNFMGRVVTNTMIKCVFSQNTRFISCWSCGKDAPTLVSNLFCPNCKSLQKPNKSNNYFKVIGVQETYNLDPNVLAKRYKELQKFLHPDKFANRDSKELEVSEEYSSLVNEAYNTLLEPLARGIYMLQLKGQEIPEQTDHDPEFLMEIMEINEAVESAETEADIMKLNKENKSVIESLQTQLSSAFSDGDMKQVTKLLARLKYYTSIENQIQGAIRSKGQASSSTRLLGGAPTTIERCPIVAQLLRERVQYCAAVVLTARHVLSAAHCILADPTYNNPKLWKIRVGSSYRTRGGVLHDVKTIITHPGFDKRIYNNDVAVIVASKPFTLNKYVRQGTIPKPGTETKENSKVTLIGWGVTTNDPNSMQPDQMRYATLRTIDHATCQKRYSNLSATITEAMMCGGLLDQGGVDGCYGDSGGPLIYKGVVVGLMSFGYSCGHPYYPGVYTKLAYFSDWIVNTIRDNK</sequence>
<dbReference type="InterPro" id="IPR004640">
    <property type="entry name" value="HscB"/>
</dbReference>
<name>A0ABQ7QDV1_PLUXY</name>
<dbReference type="SMART" id="SM00271">
    <property type="entry name" value="DnaJ"/>
    <property type="match status" value="1"/>
</dbReference>
<evidence type="ECO:0000256" key="2">
    <source>
        <dbReference type="ARBA" id="ARBA00023157"/>
    </source>
</evidence>
<keyword evidence="3" id="KW-0143">Chaperone</keyword>
<accession>A0ABQ7QDV1</accession>
<comment type="similarity">
    <text evidence="1">Belongs to the HscB family.</text>
</comment>
<dbReference type="PRINTS" id="PR00722">
    <property type="entry name" value="CHYMOTRYPSIN"/>
</dbReference>
<dbReference type="InterPro" id="IPR001314">
    <property type="entry name" value="Peptidase_S1A"/>
</dbReference>
<dbReference type="CDD" id="cd06257">
    <property type="entry name" value="DnaJ"/>
    <property type="match status" value="1"/>
</dbReference>
<protein>
    <submittedName>
        <fullName evidence="7">Uncharacterized protein</fullName>
    </submittedName>
</protein>
<evidence type="ECO:0000313" key="7">
    <source>
        <dbReference type="EMBL" id="KAG7303391.1"/>
    </source>
</evidence>
<dbReference type="SUPFAM" id="SSF50494">
    <property type="entry name" value="Trypsin-like serine proteases"/>
    <property type="match status" value="1"/>
</dbReference>
<comment type="caution">
    <text evidence="7">The sequence shown here is derived from an EMBL/GenBank/DDBJ whole genome shotgun (WGS) entry which is preliminary data.</text>
</comment>
<evidence type="ECO:0000256" key="3">
    <source>
        <dbReference type="ARBA" id="ARBA00023186"/>
    </source>
</evidence>
<dbReference type="NCBIfam" id="TIGR00714">
    <property type="entry name" value="hscB"/>
    <property type="match status" value="1"/>
</dbReference>
<keyword evidence="4" id="KW-0720">Serine protease</keyword>
<evidence type="ECO:0000256" key="1">
    <source>
        <dbReference type="ARBA" id="ARBA00010476"/>
    </source>
</evidence>
<feature type="domain" description="J" evidence="5">
    <location>
        <begin position="56"/>
        <end position="128"/>
    </location>
</feature>
<dbReference type="InterPro" id="IPR036386">
    <property type="entry name" value="HscB_C_sf"/>
</dbReference>
<dbReference type="Gene3D" id="2.40.10.10">
    <property type="entry name" value="Trypsin-like serine proteases"/>
    <property type="match status" value="1"/>
</dbReference>
<dbReference type="InterPro" id="IPR009073">
    <property type="entry name" value="HscB_oligo_C"/>
</dbReference>
<dbReference type="PROSITE" id="PS50076">
    <property type="entry name" value="DNAJ_2"/>
    <property type="match status" value="1"/>
</dbReference>
<keyword evidence="8" id="KW-1185">Reference proteome</keyword>
<dbReference type="SUPFAM" id="SSF47144">
    <property type="entry name" value="HSC20 (HSCB), C-terminal oligomerisation domain"/>
    <property type="match status" value="1"/>
</dbReference>
<dbReference type="PROSITE" id="PS00134">
    <property type="entry name" value="TRYPSIN_HIS"/>
    <property type="match status" value="1"/>
</dbReference>
<evidence type="ECO:0000259" key="5">
    <source>
        <dbReference type="PROSITE" id="PS50076"/>
    </source>
</evidence>
<keyword evidence="4" id="KW-0645">Protease</keyword>
<dbReference type="Proteomes" id="UP000823941">
    <property type="component" value="Chromosome 16"/>
</dbReference>
<reference evidence="7 8" key="1">
    <citation type="submission" date="2021-06" db="EMBL/GenBank/DDBJ databases">
        <title>A haploid diamondback moth (Plutella xylostella L.) genome assembly resolves 31 chromosomes and identifies a diamide resistance mutation.</title>
        <authorList>
            <person name="Ward C.M."/>
            <person name="Perry K.D."/>
            <person name="Baker G."/>
            <person name="Powis K."/>
            <person name="Heckel D.G."/>
            <person name="Baxter S.W."/>
        </authorList>
    </citation>
    <scope>NUCLEOTIDE SEQUENCE [LARGE SCALE GENOMIC DNA]</scope>
    <source>
        <strain evidence="7 8">LV</strain>
        <tissue evidence="7">Single pupa</tissue>
    </source>
</reference>
<evidence type="ECO:0000256" key="4">
    <source>
        <dbReference type="RuleBase" id="RU363034"/>
    </source>
</evidence>
<dbReference type="Pfam" id="PF00089">
    <property type="entry name" value="Trypsin"/>
    <property type="match status" value="1"/>
</dbReference>
<dbReference type="PANTHER" id="PTHR14021:SF15">
    <property type="entry name" value="IRON-SULFUR CLUSTER CO-CHAPERONE PROTEIN HSCB"/>
    <property type="match status" value="1"/>
</dbReference>
<keyword evidence="2" id="KW-1015">Disulfide bond</keyword>
<evidence type="ECO:0000313" key="8">
    <source>
        <dbReference type="Proteomes" id="UP000823941"/>
    </source>
</evidence>
<dbReference type="PANTHER" id="PTHR14021">
    <property type="entry name" value="IRON-SULFUR CLUSTER CO-CHAPERONE PROTEIN HSCB"/>
    <property type="match status" value="1"/>
</dbReference>
<dbReference type="SUPFAM" id="SSF46565">
    <property type="entry name" value="Chaperone J-domain"/>
    <property type="match status" value="1"/>
</dbReference>
<dbReference type="PROSITE" id="PS50240">
    <property type="entry name" value="TRYPSIN_DOM"/>
    <property type="match status" value="1"/>
</dbReference>
<dbReference type="Pfam" id="PF07743">
    <property type="entry name" value="HSCB_C"/>
    <property type="match status" value="1"/>
</dbReference>
<dbReference type="EMBL" id="JAHIBW010000016">
    <property type="protein sequence ID" value="KAG7303391.1"/>
    <property type="molecule type" value="Genomic_DNA"/>
</dbReference>
<dbReference type="SMART" id="SM00020">
    <property type="entry name" value="Tryp_SPc"/>
    <property type="match status" value="1"/>
</dbReference>
<feature type="domain" description="Peptidase S1" evidence="6">
    <location>
        <begin position="226"/>
        <end position="459"/>
    </location>
</feature>
<dbReference type="InterPro" id="IPR043504">
    <property type="entry name" value="Peptidase_S1_PA_chymotrypsin"/>
</dbReference>
<dbReference type="Gene3D" id="1.20.1280.20">
    <property type="entry name" value="HscB, C-terminal domain"/>
    <property type="match status" value="1"/>
</dbReference>
<dbReference type="CDD" id="cd00190">
    <property type="entry name" value="Tryp_SPc"/>
    <property type="match status" value="1"/>
</dbReference>
<gene>
    <name evidence="7" type="ORF">JYU34_011887</name>
</gene>
<organism evidence="7 8">
    <name type="scientific">Plutella xylostella</name>
    <name type="common">Diamondback moth</name>
    <name type="synonym">Plutella maculipennis</name>
    <dbReference type="NCBI Taxonomy" id="51655"/>
    <lineage>
        <taxon>Eukaryota</taxon>
        <taxon>Metazoa</taxon>
        <taxon>Ecdysozoa</taxon>
        <taxon>Arthropoda</taxon>
        <taxon>Hexapoda</taxon>
        <taxon>Insecta</taxon>
        <taxon>Pterygota</taxon>
        <taxon>Neoptera</taxon>
        <taxon>Endopterygota</taxon>
        <taxon>Lepidoptera</taxon>
        <taxon>Glossata</taxon>
        <taxon>Ditrysia</taxon>
        <taxon>Yponomeutoidea</taxon>
        <taxon>Plutellidae</taxon>
        <taxon>Plutella</taxon>
    </lineage>
</organism>
<dbReference type="Gene3D" id="1.10.287.110">
    <property type="entry name" value="DnaJ domain"/>
    <property type="match status" value="1"/>
</dbReference>
<evidence type="ECO:0000259" key="6">
    <source>
        <dbReference type="PROSITE" id="PS50240"/>
    </source>
</evidence>
<dbReference type="InterPro" id="IPR018114">
    <property type="entry name" value="TRYPSIN_HIS"/>
</dbReference>
<dbReference type="InterPro" id="IPR001254">
    <property type="entry name" value="Trypsin_dom"/>
</dbReference>
<proteinExistence type="inferred from homology"/>
<dbReference type="PROSITE" id="PS00135">
    <property type="entry name" value="TRYPSIN_SER"/>
    <property type="match status" value="1"/>
</dbReference>
<dbReference type="InterPro" id="IPR001623">
    <property type="entry name" value="DnaJ_domain"/>
</dbReference>